<dbReference type="InterPro" id="IPR021109">
    <property type="entry name" value="Peptidase_aspartic_dom_sf"/>
</dbReference>
<dbReference type="InParanoid" id="A0A2J6TPR0"/>
<keyword evidence="3" id="KW-0732">Signal</keyword>
<keyword evidence="5" id="KW-1185">Reference proteome</keyword>
<evidence type="ECO:0000256" key="2">
    <source>
        <dbReference type="SAM" id="Phobius"/>
    </source>
</evidence>
<feature type="chain" id="PRO_5014405462" description="Acid protease" evidence="3">
    <location>
        <begin position="25"/>
        <end position="553"/>
    </location>
</feature>
<reference evidence="4 5" key="1">
    <citation type="submission" date="2016-04" db="EMBL/GenBank/DDBJ databases">
        <title>A degradative enzymes factory behind the ericoid mycorrhizal symbiosis.</title>
        <authorList>
            <consortium name="DOE Joint Genome Institute"/>
            <person name="Martino E."/>
            <person name="Morin E."/>
            <person name="Grelet G."/>
            <person name="Kuo A."/>
            <person name="Kohler A."/>
            <person name="Daghino S."/>
            <person name="Barry K."/>
            <person name="Choi C."/>
            <person name="Cichocki N."/>
            <person name="Clum A."/>
            <person name="Copeland A."/>
            <person name="Hainaut M."/>
            <person name="Haridas S."/>
            <person name="Labutti K."/>
            <person name="Lindquist E."/>
            <person name="Lipzen A."/>
            <person name="Khouja H.-R."/>
            <person name="Murat C."/>
            <person name="Ohm R."/>
            <person name="Olson A."/>
            <person name="Spatafora J."/>
            <person name="Veneault-Fourrey C."/>
            <person name="Henrissat B."/>
            <person name="Grigoriev I."/>
            <person name="Martin F."/>
            <person name="Perotto S."/>
        </authorList>
    </citation>
    <scope>NUCLEOTIDE SEQUENCE [LARGE SCALE GENOMIC DNA]</scope>
    <source>
        <strain evidence="4 5">E</strain>
    </source>
</reference>
<feature type="transmembrane region" description="Helical" evidence="2">
    <location>
        <begin position="432"/>
        <end position="454"/>
    </location>
</feature>
<organism evidence="4 5">
    <name type="scientific">Hyaloscypha bicolor E</name>
    <dbReference type="NCBI Taxonomy" id="1095630"/>
    <lineage>
        <taxon>Eukaryota</taxon>
        <taxon>Fungi</taxon>
        <taxon>Dikarya</taxon>
        <taxon>Ascomycota</taxon>
        <taxon>Pezizomycotina</taxon>
        <taxon>Leotiomycetes</taxon>
        <taxon>Helotiales</taxon>
        <taxon>Hyaloscyphaceae</taxon>
        <taxon>Hyaloscypha</taxon>
        <taxon>Hyaloscypha bicolor</taxon>
    </lineage>
</organism>
<dbReference type="EMBL" id="KZ613747">
    <property type="protein sequence ID" value="PMD64992.1"/>
    <property type="molecule type" value="Genomic_DNA"/>
</dbReference>
<feature type="signal peptide" evidence="3">
    <location>
        <begin position="1"/>
        <end position="24"/>
    </location>
</feature>
<proteinExistence type="predicted"/>
<accession>A0A2J6TPR0</accession>
<dbReference type="AlphaFoldDB" id="A0A2J6TPR0"/>
<evidence type="ECO:0000313" key="4">
    <source>
        <dbReference type="EMBL" id="PMD64992.1"/>
    </source>
</evidence>
<dbReference type="Proteomes" id="UP000235371">
    <property type="component" value="Unassembled WGS sequence"/>
</dbReference>
<evidence type="ECO:0000313" key="5">
    <source>
        <dbReference type="Proteomes" id="UP000235371"/>
    </source>
</evidence>
<keyword evidence="2" id="KW-0812">Transmembrane</keyword>
<dbReference type="Gene3D" id="2.40.70.10">
    <property type="entry name" value="Acid Proteases"/>
    <property type="match status" value="1"/>
</dbReference>
<dbReference type="OrthoDB" id="5361565at2759"/>
<keyword evidence="2" id="KW-0472">Membrane</keyword>
<protein>
    <recommendedName>
        <fullName evidence="6">Acid protease</fullName>
    </recommendedName>
</protein>
<keyword evidence="2" id="KW-1133">Transmembrane helix</keyword>
<evidence type="ECO:0000256" key="1">
    <source>
        <dbReference type="SAM" id="MobiDB-lite"/>
    </source>
</evidence>
<dbReference type="SUPFAM" id="SSF50630">
    <property type="entry name" value="Acid proteases"/>
    <property type="match status" value="1"/>
</dbReference>
<dbReference type="GeneID" id="36584730"/>
<dbReference type="RefSeq" id="XP_024741896.1">
    <property type="nucleotide sequence ID" value="XM_024876651.1"/>
</dbReference>
<gene>
    <name evidence="4" type="ORF">K444DRAFT_554439</name>
</gene>
<feature type="region of interest" description="Disordered" evidence="1">
    <location>
        <begin position="503"/>
        <end position="553"/>
    </location>
</feature>
<evidence type="ECO:0000256" key="3">
    <source>
        <dbReference type="SAM" id="SignalP"/>
    </source>
</evidence>
<dbReference type="STRING" id="1095630.A0A2J6TPR0"/>
<evidence type="ECO:0008006" key="6">
    <source>
        <dbReference type="Google" id="ProtNLM"/>
    </source>
</evidence>
<name>A0A2J6TPR0_9HELO</name>
<sequence>MSFSQLFIFVLFRLIISHHTFVTADCVDTSPKPFRIPLANCTIAPSLNFPSGVESWGVKLSIASQQLCAVPSLVVNNTVITETEICIADHTSNFAQCISRRGGTFNFDVSTSSYSNVSVQSLSSDPEWDSFNPSFGGAVNATIQFASASLQHFLIAIALQGQNLNANQLGLANNSVLLHSLVFAGKLVSLSFGLFAGSQSISTPRDGHIVFGGYDAALINGPFNNYSMSNTTLAGSRVCSLEVIVTQLTLRRPGVTTDVQLLSDGTLMPSCIEPYDNLFRLPPNELEGFQRATNWINDTTMVPPDLYVVEPGLNYNNPFNGSLIFTLQDGLEVEIPAYEMAGPLRGIDSNGQRVLNNNVTTVNIFDLKAPQNTATLGKVFLSQLYLTVDYPKQQFQLAPVVPGNDLSSDLRPIDSSGPVKCSPGTSRTGTEIGVIVVGSILAIIMILALILWIYKWRPLLRRLGETPLVQAPPTVEDNSLVISSLEGGMEELRKRVKELEEGHVRRHELETTPSRDTGPSAYRPWGSVASVELHSPTERERLSSIPDGVGLQS</sequence>